<dbReference type="AlphaFoldDB" id="A0A2P2JIS9"/>
<protein>
    <submittedName>
        <fullName evidence="1">Uncharacterized protein MANES_05G073700</fullName>
    </submittedName>
</protein>
<accession>A0A2P2JIS9</accession>
<sequence length="48" mass="5512">MKRKPIKTQPQRLTFAEFQRSRRVLSSDQVDSPISLACLPWQAKQGSP</sequence>
<reference evidence="1" key="1">
    <citation type="submission" date="2018-02" db="EMBL/GenBank/DDBJ databases">
        <title>Rhizophora mucronata_Transcriptome.</title>
        <authorList>
            <person name="Meera S.P."/>
            <person name="Sreeshan A."/>
            <person name="Augustine A."/>
        </authorList>
    </citation>
    <scope>NUCLEOTIDE SEQUENCE</scope>
    <source>
        <tissue evidence="1">Leaf</tissue>
    </source>
</reference>
<name>A0A2P2JIS9_RHIMU</name>
<dbReference type="EMBL" id="GGEC01012900">
    <property type="protein sequence ID" value="MBW93383.1"/>
    <property type="molecule type" value="Transcribed_RNA"/>
</dbReference>
<organism evidence="1">
    <name type="scientific">Rhizophora mucronata</name>
    <name type="common">Asiatic mangrove</name>
    <dbReference type="NCBI Taxonomy" id="61149"/>
    <lineage>
        <taxon>Eukaryota</taxon>
        <taxon>Viridiplantae</taxon>
        <taxon>Streptophyta</taxon>
        <taxon>Embryophyta</taxon>
        <taxon>Tracheophyta</taxon>
        <taxon>Spermatophyta</taxon>
        <taxon>Magnoliopsida</taxon>
        <taxon>eudicotyledons</taxon>
        <taxon>Gunneridae</taxon>
        <taxon>Pentapetalae</taxon>
        <taxon>rosids</taxon>
        <taxon>fabids</taxon>
        <taxon>Malpighiales</taxon>
        <taxon>Rhizophoraceae</taxon>
        <taxon>Rhizophora</taxon>
    </lineage>
</organism>
<proteinExistence type="predicted"/>
<evidence type="ECO:0000313" key="1">
    <source>
        <dbReference type="EMBL" id="MBW93383.1"/>
    </source>
</evidence>